<feature type="compositionally biased region" description="Basic residues" evidence="1">
    <location>
        <begin position="119"/>
        <end position="128"/>
    </location>
</feature>
<dbReference type="AlphaFoldDB" id="D2S4T9"/>
<feature type="compositionally biased region" description="Basic and acidic residues" evidence="1">
    <location>
        <begin position="244"/>
        <end position="254"/>
    </location>
</feature>
<feature type="compositionally biased region" description="Low complexity" evidence="1">
    <location>
        <begin position="205"/>
        <end position="218"/>
    </location>
</feature>
<feature type="compositionally biased region" description="Basic and acidic residues" evidence="1">
    <location>
        <begin position="108"/>
        <end position="118"/>
    </location>
</feature>
<keyword evidence="3" id="KW-1185">Reference proteome</keyword>
<evidence type="ECO:0000313" key="2">
    <source>
        <dbReference type="EMBL" id="ADB77239.1"/>
    </source>
</evidence>
<evidence type="ECO:0000313" key="3">
    <source>
        <dbReference type="Proteomes" id="UP000001382"/>
    </source>
</evidence>
<feature type="compositionally biased region" description="Basic and acidic residues" evidence="1">
    <location>
        <begin position="34"/>
        <end position="51"/>
    </location>
</feature>
<feature type="compositionally biased region" description="Basic and acidic residues" evidence="1">
    <location>
        <begin position="74"/>
        <end position="93"/>
    </location>
</feature>
<name>D2S4T9_GEOOG</name>
<sequence length="297" mass="31967">MSASSRGRSGPTAAASPRGVANDACERVTGCPPDRWEVGDRRGQRVEEGVEVRGVGQARAVPGQERAHRRARQRRQDEHPVVGHGEHLRHGDRAGQGGVPLDQPARGRWRDHLEEQPPGRRRHLHHRAATGPVGAQPQPGPSARQAQPGQPPGHPGRGARPRQAGEGRVQRPAPQPDADDLAVGLALQHGRARRDPRAGGGRQHLAGGAALGPPDLGGVLHHRRAVGLQGGRGDAQAAQPAAGRVEHRRPDVARRLAQQQLEGRRPVVPQRRDRGRQQRGGHRTTLRPAGDDVVRDR</sequence>
<organism evidence="2 3">
    <name type="scientific">Geodermatophilus obscurus (strain ATCC 25078 / DSM 43160 / JCM 3152 / CCUG 61914 / KCC A-0152 / KCTC 9177 / NBRC 13315 / NRRL B-3577 / G-20)</name>
    <dbReference type="NCBI Taxonomy" id="526225"/>
    <lineage>
        <taxon>Bacteria</taxon>
        <taxon>Bacillati</taxon>
        <taxon>Actinomycetota</taxon>
        <taxon>Actinomycetes</taxon>
        <taxon>Geodermatophilales</taxon>
        <taxon>Geodermatophilaceae</taxon>
        <taxon>Geodermatophilus</taxon>
    </lineage>
</organism>
<dbReference type="Proteomes" id="UP000001382">
    <property type="component" value="Chromosome"/>
</dbReference>
<dbReference type="EMBL" id="CP001867">
    <property type="protein sequence ID" value="ADB77239.1"/>
    <property type="molecule type" value="Genomic_DNA"/>
</dbReference>
<dbReference type="RefSeq" id="WP_012950663.1">
    <property type="nucleotide sequence ID" value="NC_013757.1"/>
</dbReference>
<evidence type="ECO:0000256" key="1">
    <source>
        <dbReference type="SAM" id="MobiDB-lite"/>
    </source>
</evidence>
<protein>
    <submittedName>
        <fullName evidence="2">LigA</fullName>
    </submittedName>
</protein>
<gene>
    <name evidence="2" type="ordered locus">Gobs_4692</name>
</gene>
<feature type="compositionally biased region" description="Low complexity" evidence="1">
    <location>
        <begin position="52"/>
        <end position="61"/>
    </location>
</feature>
<feature type="compositionally biased region" description="Low complexity" evidence="1">
    <location>
        <begin position="134"/>
        <end position="148"/>
    </location>
</feature>
<dbReference type="KEGG" id="gob:Gobs_4692"/>
<feature type="compositionally biased region" description="Basic and acidic residues" evidence="1">
    <location>
        <begin position="262"/>
        <end position="276"/>
    </location>
</feature>
<accession>D2S4T9</accession>
<proteinExistence type="predicted"/>
<reference evidence="2 3" key="1">
    <citation type="journal article" date="2010" name="Stand. Genomic Sci.">
        <title>Complete genome sequence of Geodermatophilus obscurus type strain (G-20).</title>
        <authorList>
            <person name="Ivanova N."/>
            <person name="Sikorski J."/>
            <person name="Jando M."/>
            <person name="Munk C."/>
            <person name="Lapidus A."/>
            <person name="Glavina Del Rio T."/>
            <person name="Copeland A."/>
            <person name="Tice H."/>
            <person name="Cheng J.-F."/>
            <person name="Lucas S."/>
            <person name="Chen F."/>
            <person name="Nolan M."/>
            <person name="Bruce D."/>
            <person name="Goodwin L."/>
            <person name="Pitluck S."/>
            <person name="Mavromatis K."/>
            <person name="Mikhailova N."/>
            <person name="Pati A."/>
            <person name="Chen A."/>
            <person name="Palaniappan K."/>
            <person name="Land M."/>
            <person name="Hauser L."/>
            <person name="Chang Y.-J."/>
            <person name="Jeffries C.D."/>
            <person name="Meincke L."/>
            <person name="Brettin T."/>
            <person name="Detter J.C."/>
            <person name="Detter J.C."/>
            <person name="Rohde M."/>
            <person name="Goeker M."/>
            <person name="Bristow J."/>
            <person name="Eisen J.A."/>
            <person name="Markowitz V."/>
            <person name="Hugenholtz P."/>
            <person name="Kyrpides N.C."/>
            <person name="Klenk H.-P."/>
        </authorList>
    </citation>
    <scope>NUCLEOTIDE SEQUENCE [LARGE SCALE GENOMIC DNA]</scope>
    <source>
        <strain evidence="3">ATCC 25078 / DSM 43160 / JCM 3152 / KCC A-0152 / KCTC 9177 / NBRC 13315 / NRRL B-3577 / G-20</strain>
    </source>
</reference>
<feature type="region of interest" description="Disordered" evidence="1">
    <location>
        <begin position="1"/>
        <end position="297"/>
    </location>
</feature>
<dbReference type="HOGENOM" id="CLU_936150_0_0_11"/>
<reference evidence="3" key="2">
    <citation type="submission" date="2010-01" db="EMBL/GenBank/DDBJ databases">
        <title>The complete genome of Geodermatophilus obscurus DSM 43160.</title>
        <authorList>
            <consortium name="US DOE Joint Genome Institute (JGI-PGF)"/>
            <person name="Lucas S."/>
            <person name="Copeland A."/>
            <person name="Lapidus A."/>
            <person name="Glavina del Rio T."/>
            <person name="Dalin E."/>
            <person name="Tice H."/>
            <person name="Bruce D."/>
            <person name="Goodwin L."/>
            <person name="Pitluck S."/>
            <person name="Kyrpides N."/>
            <person name="Mavromatis K."/>
            <person name="Ivanova N."/>
            <person name="Munk A.C."/>
            <person name="Brettin T."/>
            <person name="Detter J.C."/>
            <person name="Han C."/>
            <person name="Larimer F."/>
            <person name="Land M."/>
            <person name="Hauser L."/>
            <person name="Markowitz V."/>
            <person name="Cheng J.-F."/>
            <person name="Hugenholtz P."/>
            <person name="Woyke T."/>
            <person name="Wu D."/>
            <person name="Jando M."/>
            <person name="Schneider S."/>
            <person name="Klenk H.-P."/>
            <person name="Eisen J.A."/>
        </authorList>
    </citation>
    <scope>NUCLEOTIDE SEQUENCE [LARGE SCALE GENOMIC DNA]</scope>
    <source>
        <strain evidence="3">ATCC 25078 / DSM 43160 / JCM 3152 / KCC A-0152 / KCTC 9177 / NBRC 13315 / NRRL B-3577 / G-20</strain>
    </source>
</reference>